<name>A0ABC8T3L8_9AQUA</name>
<dbReference type="EMBL" id="CAUOFW020004136">
    <property type="protein sequence ID" value="CAK9164009.1"/>
    <property type="molecule type" value="Genomic_DNA"/>
</dbReference>
<evidence type="ECO:0000313" key="2">
    <source>
        <dbReference type="EMBL" id="CAK9164009.1"/>
    </source>
</evidence>
<keyword evidence="3" id="KW-1185">Reference proteome</keyword>
<reference evidence="2 3" key="1">
    <citation type="submission" date="2024-02" db="EMBL/GenBank/DDBJ databases">
        <authorList>
            <person name="Vignale AGUSTIN F."/>
            <person name="Sosa J E."/>
            <person name="Modenutti C."/>
        </authorList>
    </citation>
    <scope>NUCLEOTIDE SEQUENCE [LARGE SCALE GENOMIC DNA]</scope>
</reference>
<feature type="non-terminal residue" evidence="2">
    <location>
        <position position="71"/>
    </location>
</feature>
<organism evidence="2 3">
    <name type="scientific">Ilex paraguariensis</name>
    <name type="common">yerba mate</name>
    <dbReference type="NCBI Taxonomy" id="185542"/>
    <lineage>
        <taxon>Eukaryota</taxon>
        <taxon>Viridiplantae</taxon>
        <taxon>Streptophyta</taxon>
        <taxon>Embryophyta</taxon>
        <taxon>Tracheophyta</taxon>
        <taxon>Spermatophyta</taxon>
        <taxon>Magnoliopsida</taxon>
        <taxon>eudicotyledons</taxon>
        <taxon>Gunneridae</taxon>
        <taxon>Pentapetalae</taxon>
        <taxon>asterids</taxon>
        <taxon>campanulids</taxon>
        <taxon>Aquifoliales</taxon>
        <taxon>Aquifoliaceae</taxon>
        <taxon>Ilex</taxon>
    </lineage>
</organism>
<dbReference type="Proteomes" id="UP001642360">
    <property type="component" value="Unassembled WGS sequence"/>
</dbReference>
<feature type="region of interest" description="Disordered" evidence="1">
    <location>
        <begin position="1"/>
        <end position="29"/>
    </location>
</feature>
<dbReference type="AlphaFoldDB" id="A0ABC8T3L8"/>
<proteinExistence type="predicted"/>
<accession>A0ABC8T3L8</accession>
<feature type="compositionally biased region" description="Polar residues" evidence="1">
    <location>
        <begin position="1"/>
        <end position="19"/>
    </location>
</feature>
<evidence type="ECO:0000256" key="1">
    <source>
        <dbReference type="SAM" id="MobiDB-lite"/>
    </source>
</evidence>
<feature type="non-terminal residue" evidence="2">
    <location>
        <position position="1"/>
    </location>
</feature>
<protein>
    <submittedName>
        <fullName evidence="2">Uncharacterized protein</fullName>
    </submittedName>
</protein>
<evidence type="ECO:0000313" key="3">
    <source>
        <dbReference type="Proteomes" id="UP001642360"/>
    </source>
</evidence>
<sequence length="71" mass="7929">LQTSTGNLPSNQTNCSSAESVGKQESHQLLPFTQYSSHQQPARIADLLIEQNRPTTLYELQKQPPVISHIK</sequence>
<gene>
    <name evidence="2" type="ORF">ILEXP_LOCUS33085</name>
</gene>
<comment type="caution">
    <text evidence="2">The sequence shown here is derived from an EMBL/GenBank/DDBJ whole genome shotgun (WGS) entry which is preliminary data.</text>
</comment>